<dbReference type="PANTHER" id="PTHR37162:SF1">
    <property type="entry name" value="BED-TYPE DOMAIN-CONTAINING PROTEIN"/>
    <property type="match status" value="1"/>
</dbReference>
<keyword evidence="2" id="KW-1185">Reference proteome</keyword>
<protein>
    <recommendedName>
        <fullName evidence="3">BED-type domain-containing protein</fullName>
    </recommendedName>
</protein>
<sequence length="163" mass="18332">MEKETESEAPPSSIKKKRCGYNKNWENEYLWLKGVEGDTERAFCDLCKTSFSIGHGGEYDVKRHRLTETNKKRVQQKETSKSMDAFLRPKNDFLADKVTAAEVTSVYHTVQHATSYRAGDCGTKLAPTIYPDSDIAKRMACGRTKAEAIVTDVLASFSEPLEL</sequence>
<organism evidence="1 2">
    <name type="scientific">Culter alburnus</name>
    <name type="common">Topmouth culter</name>
    <dbReference type="NCBI Taxonomy" id="194366"/>
    <lineage>
        <taxon>Eukaryota</taxon>
        <taxon>Metazoa</taxon>
        <taxon>Chordata</taxon>
        <taxon>Craniata</taxon>
        <taxon>Vertebrata</taxon>
        <taxon>Euteleostomi</taxon>
        <taxon>Actinopterygii</taxon>
        <taxon>Neopterygii</taxon>
        <taxon>Teleostei</taxon>
        <taxon>Ostariophysi</taxon>
        <taxon>Cypriniformes</taxon>
        <taxon>Xenocyprididae</taxon>
        <taxon>Xenocypridinae</taxon>
        <taxon>Culter</taxon>
    </lineage>
</organism>
<dbReference type="PANTHER" id="PTHR37162">
    <property type="entry name" value="HAT FAMILY DIMERISATION DOMAINCONTAINING PROTEIN-RELATED"/>
    <property type="match status" value="1"/>
</dbReference>
<evidence type="ECO:0000313" key="2">
    <source>
        <dbReference type="Proteomes" id="UP001479290"/>
    </source>
</evidence>
<dbReference type="Proteomes" id="UP001479290">
    <property type="component" value="Unassembled WGS sequence"/>
</dbReference>
<gene>
    <name evidence="1" type="ORF">ABG768_004906</name>
</gene>
<comment type="caution">
    <text evidence="1">The sequence shown here is derived from an EMBL/GenBank/DDBJ whole genome shotgun (WGS) entry which is preliminary data.</text>
</comment>
<dbReference type="EMBL" id="JAWDJR010000012">
    <property type="protein sequence ID" value="KAK9965840.1"/>
    <property type="molecule type" value="Genomic_DNA"/>
</dbReference>
<name>A0AAW1ZWU5_CULAL</name>
<reference evidence="1 2" key="1">
    <citation type="submission" date="2024-05" db="EMBL/GenBank/DDBJ databases">
        <title>A high-quality chromosomal-level genome assembly of Topmouth culter (Culter alburnus).</title>
        <authorList>
            <person name="Zhao H."/>
        </authorList>
    </citation>
    <scope>NUCLEOTIDE SEQUENCE [LARGE SCALE GENOMIC DNA]</scope>
    <source>
        <strain evidence="1">CATC2023</strain>
        <tissue evidence="1">Muscle</tissue>
    </source>
</reference>
<evidence type="ECO:0008006" key="3">
    <source>
        <dbReference type="Google" id="ProtNLM"/>
    </source>
</evidence>
<accession>A0AAW1ZWU5</accession>
<dbReference type="AlphaFoldDB" id="A0AAW1ZWU5"/>
<evidence type="ECO:0000313" key="1">
    <source>
        <dbReference type="EMBL" id="KAK9965840.1"/>
    </source>
</evidence>
<proteinExistence type="predicted"/>